<dbReference type="GO" id="GO:0008483">
    <property type="term" value="F:transaminase activity"/>
    <property type="evidence" value="ECO:0007669"/>
    <property type="project" value="TreeGrafter"/>
</dbReference>
<dbReference type="Gene3D" id="3.90.1150.10">
    <property type="entry name" value="Aspartate Aminotransferase, domain 1"/>
    <property type="match status" value="1"/>
</dbReference>
<dbReference type="Pfam" id="PF01041">
    <property type="entry name" value="DegT_DnrJ_EryC1"/>
    <property type="match status" value="1"/>
</dbReference>
<evidence type="ECO:0000313" key="3">
    <source>
        <dbReference type="EMBL" id="KRZ35480.1"/>
    </source>
</evidence>
<dbReference type="EMBL" id="JYDS01000291">
    <property type="protein sequence ID" value="KRZ17703.1"/>
    <property type="molecule type" value="Genomic_DNA"/>
</dbReference>
<dbReference type="CDD" id="cd00616">
    <property type="entry name" value="AHBA_syn"/>
    <property type="match status" value="1"/>
</dbReference>
<dbReference type="EMBL" id="JYDR01000210">
    <property type="protein sequence ID" value="KRY65446.1"/>
    <property type="molecule type" value="Genomic_DNA"/>
</dbReference>
<protein>
    <submittedName>
        <fullName evidence="1">Lipopolysaccharide biosynthesis protein RfbH</fullName>
    </submittedName>
</protein>
<dbReference type="InterPro" id="IPR000653">
    <property type="entry name" value="DegT/StrS_aminotransferase"/>
</dbReference>
<dbReference type="InterPro" id="IPR015422">
    <property type="entry name" value="PyrdxlP-dep_Trfase_small"/>
</dbReference>
<dbReference type="GO" id="GO:0030170">
    <property type="term" value="F:pyridoxal phosphate binding"/>
    <property type="evidence" value="ECO:0007669"/>
    <property type="project" value="TreeGrafter"/>
</dbReference>
<dbReference type="AlphaFoldDB" id="A0A0V1DVV5"/>
<dbReference type="InterPro" id="IPR015424">
    <property type="entry name" value="PyrdxlP-dep_Trfase"/>
</dbReference>
<evidence type="ECO:0000313" key="4">
    <source>
        <dbReference type="Proteomes" id="UP000054632"/>
    </source>
</evidence>
<evidence type="ECO:0000313" key="1">
    <source>
        <dbReference type="EMBL" id="KRY65446.1"/>
    </source>
</evidence>
<reference evidence="4 5" key="1">
    <citation type="submission" date="2015-01" db="EMBL/GenBank/DDBJ databases">
        <title>Evolution of Trichinella species and genotypes.</title>
        <authorList>
            <person name="Korhonen P.K."/>
            <person name="Edoardo P."/>
            <person name="Giuseppe L.R."/>
            <person name="Gasser R.B."/>
        </authorList>
    </citation>
    <scope>NUCLEOTIDE SEQUENCE [LARGE SCALE GENOMIC DNA]</scope>
    <source>
        <strain evidence="1">ISS13</strain>
        <strain evidence="3">ISS176</strain>
        <strain evidence="2">ISS588</strain>
    </source>
</reference>
<gene>
    <name evidence="1" type="primary">rfbH</name>
    <name evidence="1" type="ORF">T4A_14083</name>
    <name evidence="2" type="ORF">T4B_14031</name>
    <name evidence="3" type="ORF">T4C_797</name>
</gene>
<dbReference type="PANTHER" id="PTHR30244">
    <property type="entry name" value="TRANSAMINASE"/>
    <property type="match status" value="1"/>
</dbReference>
<dbReference type="GO" id="GO:0000271">
    <property type="term" value="P:polysaccharide biosynthetic process"/>
    <property type="evidence" value="ECO:0007669"/>
    <property type="project" value="TreeGrafter"/>
</dbReference>
<name>A0A0V1DVV5_TRIPS</name>
<dbReference type="Gene3D" id="3.40.640.10">
    <property type="entry name" value="Type I PLP-dependent aspartate aminotransferase-like (Major domain)"/>
    <property type="match status" value="1"/>
</dbReference>
<comment type="caution">
    <text evidence="1">The sequence shown here is derived from an EMBL/GenBank/DDBJ whole genome shotgun (WGS) entry which is preliminary data.</text>
</comment>
<organism evidence="1 4">
    <name type="scientific">Trichinella pseudospiralis</name>
    <name type="common">Parasitic roundworm</name>
    <dbReference type="NCBI Taxonomy" id="6337"/>
    <lineage>
        <taxon>Eukaryota</taxon>
        <taxon>Metazoa</taxon>
        <taxon>Ecdysozoa</taxon>
        <taxon>Nematoda</taxon>
        <taxon>Enoplea</taxon>
        <taxon>Dorylaimia</taxon>
        <taxon>Trichinellida</taxon>
        <taxon>Trichinellidae</taxon>
        <taxon>Trichinella</taxon>
    </lineage>
</organism>
<dbReference type="Proteomes" id="UP000054632">
    <property type="component" value="Unassembled WGS sequence"/>
</dbReference>
<dbReference type="SUPFAM" id="SSF53383">
    <property type="entry name" value="PLP-dependent transferases"/>
    <property type="match status" value="1"/>
</dbReference>
<dbReference type="EMBL" id="JYDV01000089">
    <property type="protein sequence ID" value="KRZ35480.1"/>
    <property type="molecule type" value="Genomic_DNA"/>
</dbReference>
<dbReference type="Proteomes" id="UP000054826">
    <property type="component" value="Unassembled WGS sequence"/>
</dbReference>
<proteinExistence type="predicted"/>
<dbReference type="InterPro" id="IPR015421">
    <property type="entry name" value="PyrdxlP-dep_Trfase_major"/>
</dbReference>
<accession>A0A0V1DVV5</accession>
<sequence>MISTSLCNLPILHNTTNIHFHNIRHNCRNCCSIANCKIIFPSDMSELDLDKCKATNKMNAVVNGNCDWEHQVHRILQEAMEKRRTALMHNGPYWHPLSVPTYGVDEVMNCLDSLLKFQTTMGPKVKGFEQNFAKAIGVRHAVMVNSGSSADLLCSMALTMASSKMLNPGDEILVPALTWPTQIWSPLLANLNVQLVDVDPVTLNTTPEIVEKAISPKTKAFFIVHLMGNVTNMDRIVEICNKYNLILLEDCCESLGAKYRGRHVGTFGLAGAFSFFFAHHIVTMEGGMVVTNDDQFADNIRILRAHGWTRDLNTKFQNVHGIDPRFLFVDSGFNLRPTELSGAFGEIQLQRMPIFLKRRLSVYKAFSDYVSKNLSNYLSMPKAHDNVEPSWFSLPLLINKQAALEAGFIKKDLIDYLEKAGIETRPVLIGDIRKQPVAEHFQFIRDSNLPGVEYIDNNAFVIGLHSGFNYDTEDQVQMHINKLCQTFQQFFRRY</sequence>
<dbReference type="PANTHER" id="PTHR30244:SF34">
    <property type="entry name" value="DTDP-4-AMINO-4,6-DIDEOXYGALACTOSE TRANSAMINASE"/>
    <property type="match status" value="1"/>
</dbReference>
<evidence type="ECO:0000313" key="5">
    <source>
        <dbReference type="Proteomes" id="UP000054805"/>
    </source>
</evidence>
<evidence type="ECO:0000313" key="2">
    <source>
        <dbReference type="EMBL" id="KRZ17703.1"/>
    </source>
</evidence>
<keyword evidence="5" id="KW-1185">Reference proteome</keyword>
<dbReference type="Proteomes" id="UP000054805">
    <property type="component" value="Unassembled WGS sequence"/>
</dbReference>